<evidence type="ECO:0000313" key="2">
    <source>
        <dbReference type="Proteomes" id="UP001595075"/>
    </source>
</evidence>
<name>A0ABR4CRH0_9HELO</name>
<dbReference type="EMBL" id="JAZHXI010000004">
    <property type="protein sequence ID" value="KAL2071991.1"/>
    <property type="molecule type" value="Genomic_DNA"/>
</dbReference>
<keyword evidence="2" id="KW-1185">Reference proteome</keyword>
<organism evidence="1 2">
    <name type="scientific">Oculimacula yallundae</name>
    <dbReference type="NCBI Taxonomy" id="86028"/>
    <lineage>
        <taxon>Eukaryota</taxon>
        <taxon>Fungi</taxon>
        <taxon>Dikarya</taxon>
        <taxon>Ascomycota</taxon>
        <taxon>Pezizomycotina</taxon>
        <taxon>Leotiomycetes</taxon>
        <taxon>Helotiales</taxon>
        <taxon>Ploettnerulaceae</taxon>
        <taxon>Oculimacula</taxon>
    </lineage>
</organism>
<comment type="caution">
    <text evidence="1">The sequence shown here is derived from an EMBL/GenBank/DDBJ whole genome shotgun (WGS) entry which is preliminary data.</text>
</comment>
<sequence>MNWRGLRKLDLGNAKSNDFCVIFCADLPQLRNLKFRVSCGKKSRDDPEPLMELTFRFLDSIDELEELVVADWSRNLFSGLVSSIVRHESSLRHLEVNPGKDRKEGCPGWAVKPLTQLLNELPRLRNLSRAIDLLKAPEHDLTVRQGLLIWLGGS</sequence>
<reference evidence="1 2" key="1">
    <citation type="journal article" date="2024" name="Commun. Biol.">
        <title>Comparative genomic analysis of thermophilic fungi reveals convergent evolutionary adaptations and gene losses.</title>
        <authorList>
            <person name="Steindorff A.S."/>
            <person name="Aguilar-Pontes M.V."/>
            <person name="Robinson A.J."/>
            <person name="Andreopoulos B."/>
            <person name="LaButti K."/>
            <person name="Kuo A."/>
            <person name="Mondo S."/>
            <person name="Riley R."/>
            <person name="Otillar R."/>
            <person name="Haridas S."/>
            <person name="Lipzen A."/>
            <person name="Grimwood J."/>
            <person name="Schmutz J."/>
            <person name="Clum A."/>
            <person name="Reid I.D."/>
            <person name="Moisan M.C."/>
            <person name="Butler G."/>
            <person name="Nguyen T.T.M."/>
            <person name="Dewar K."/>
            <person name="Conant G."/>
            <person name="Drula E."/>
            <person name="Henrissat B."/>
            <person name="Hansel C."/>
            <person name="Singer S."/>
            <person name="Hutchinson M.I."/>
            <person name="de Vries R.P."/>
            <person name="Natvig D.O."/>
            <person name="Powell A.J."/>
            <person name="Tsang A."/>
            <person name="Grigoriev I.V."/>
        </authorList>
    </citation>
    <scope>NUCLEOTIDE SEQUENCE [LARGE SCALE GENOMIC DNA]</scope>
    <source>
        <strain evidence="1 2">CBS 494.80</strain>
    </source>
</reference>
<proteinExistence type="predicted"/>
<accession>A0ABR4CRH0</accession>
<protein>
    <submittedName>
        <fullName evidence="1">Uncharacterized protein</fullName>
    </submittedName>
</protein>
<dbReference type="Proteomes" id="UP001595075">
    <property type="component" value="Unassembled WGS sequence"/>
</dbReference>
<evidence type="ECO:0000313" key="1">
    <source>
        <dbReference type="EMBL" id="KAL2071991.1"/>
    </source>
</evidence>
<gene>
    <name evidence="1" type="ORF">VTL71DRAFT_11334</name>
</gene>